<dbReference type="RefSeq" id="WP_256620225.1">
    <property type="nucleotide sequence ID" value="NZ_JANIBC010000016.1"/>
</dbReference>
<dbReference type="Gene3D" id="3.90.550.10">
    <property type="entry name" value="Spore Coat Polysaccharide Biosynthesis Protein SpsA, Chain A"/>
    <property type="match status" value="1"/>
</dbReference>
<dbReference type="InterPro" id="IPR001173">
    <property type="entry name" value="Glyco_trans_2-like"/>
</dbReference>
<dbReference type="EMBL" id="JANIBC010000016">
    <property type="protein sequence ID" value="MCQ8186317.1"/>
    <property type="molecule type" value="Genomic_DNA"/>
</dbReference>
<dbReference type="PANTHER" id="PTHR43685:SF3">
    <property type="entry name" value="SLR2126 PROTEIN"/>
    <property type="match status" value="1"/>
</dbReference>
<keyword evidence="3" id="KW-1185">Reference proteome</keyword>
<accession>A0A9X2RL74</accession>
<evidence type="ECO:0000313" key="3">
    <source>
        <dbReference type="Proteomes" id="UP001142610"/>
    </source>
</evidence>
<comment type="caution">
    <text evidence="2">The sequence shown here is derived from an EMBL/GenBank/DDBJ whole genome shotgun (WGS) entry which is preliminary data.</text>
</comment>
<dbReference type="Proteomes" id="UP001142610">
    <property type="component" value="Unassembled WGS sequence"/>
</dbReference>
<organism evidence="2 3">
    <name type="scientific">Parvularcula maris</name>
    <dbReference type="NCBI Taxonomy" id="2965077"/>
    <lineage>
        <taxon>Bacteria</taxon>
        <taxon>Pseudomonadati</taxon>
        <taxon>Pseudomonadota</taxon>
        <taxon>Alphaproteobacteria</taxon>
        <taxon>Parvularculales</taxon>
        <taxon>Parvularculaceae</taxon>
        <taxon>Parvularcula</taxon>
    </lineage>
</organism>
<name>A0A9X2RL74_9PROT</name>
<dbReference type="AlphaFoldDB" id="A0A9X2RL74"/>
<evidence type="ECO:0000313" key="2">
    <source>
        <dbReference type="EMBL" id="MCQ8186317.1"/>
    </source>
</evidence>
<dbReference type="Pfam" id="PF00535">
    <property type="entry name" value="Glycos_transf_2"/>
    <property type="match status" value="1"/>
</dbReference>
<proteinExistence type="predicted"/>
<evidence type="ECO:0000259" key="1">
    <source>
        <dbReference type="Pfam" id="PF00535"/>
    </source>
</evidence>
<feature type="domain" description="Glycosyltransferase 2-like" evidence="1">
    <location>
        <begin position="7"/>
        <end position="164"/>
    </location>
</feature>
<reference evidence="2" key="1">
    <citation type="submission" date="2022-07" db="EMBL/GenBank/DDBJ databases">
        <title>Parvularcula maris sp. nov., an algicidal bacterium isolated from seawater.</title>
        <authorList>
            <person name="Li F."/>
        </authorList>
    </citation>
    <scope>NUCLEOTIDE SEQUENCE</scope>
    <source>
        <strain evidence="2">BGMRC 0090</strain>
    </source>
</reference>
<dbReference type="SUPFAM" id="SSF53448">
    <property type="entry name" value="Nucleotide-diphospho-sugar transferases"/>
    <property type="match status" value="1"/>
</dbReference>
<protein>
    <submittedName>
        <fullName evidence="2">Glycosyltransferase family 2 protein</fullName>
    </submittedName>
</protein>
<dbReference type="PANTHER" id="PTHR43685">
    <property type="entry name" value="GLYCOSYLTRANSFERASE"/>
    <property type="match status" value="1"/>
</dbReference>
<dbReference type="InterPro" id="IPR029044">
    <property type="entry name" value="Nucleotide-diphossugar_trans"/>
</dbReference>
<sequence>MTSPVFSIIVPTYNRPKQIADCIAHLRGLAGPPFEIIVVDDGSPEPVGGPIGSESPVPVRIIRQENQGPGAARNRGAKEAAGTFLAFTDDDCRPVSGWLEAFYRVLSERGDVLAGGPVINALTSNPYAAASQDIITFLYETDNTDTAFFTSNNFACRKDVFESVGGFDESLRIASEDRDFCIRCRVAGIETVRVPEASIEHFHDLSLRSFWRQHFRYGIGARQLSDKLNAGQPGSGLSVRRPDFYARLLTHPLRSGGKHRLGRSLLIALSHIAMAFGFRSAAPRPSRPRSASSP</sequence>
<gene>
    <name evidence="2" type="ORF">NOG11_13095</name>
</gene>
<dbReference type="InterPro" id="IPR050834">
    <property type="entry name" value="Glycosyltransf_2"/>
</dbReference>